<dbReference type="Proteomes" id="UP000063718">
    <property type="component" value="Unassembled WGS sequence"/>
</dbReference>
<proteinExistence type="predicted"/>
<protein>
    <submittedName>
        <fullName evidence="1">Uncharacterized stress-induced protein</fullName>
    </submittedName>
</protein>
<dbReference type="EMBL" id="DF238840">
    <property type="protein sequence ID" value="GAF26178.1"/>
    <property type="molecule type" value="Genomic_DNA"/>
</dbReference>
<reference evidence="1" key="1">
    <citation type="journal article" date="2014" name="Gene">
        <title>Genome-guided analysis of transformation efficiency and carbon dioxide assimilation by Moorella thermoacetica Y72.</title>
        <authorList>
            <person name="Tsukahara K."/>
            <person name="Kita A."/>
            <person name="Nakashimada Y."/>
            <person name="Hoshino T."/>
            <person name="Murakami K."/>
        </authorList>
    </citation>
    <scope>NUCLEOTIDE SEQUENCE [LARGE SCALE GENOMIC DNA]</scope>
    <source>
        <strain evidence="1">Y72</strain>
    </source>
</reference>
<dbReference type="Pfam" id="PF18982">
    <property type="entry name" value="JetA"/>
    <property type="match status" value="1"/>
</dbReference>
<dbReference type="AlphaFoldDB" id="A0A0S6UB09"/>
<dbReference type="InterPro" id="IPR043773">
    <property type="entry name" value="JetA"/>
</dbReference>
<name>A0A0S6UB09_NEOTH</name>
<gene>
    <name evidence="1" type="ORF">MTY_1517</name>
</gene>
<dbReference type="RefSeq" id="WP_011392025.1">
    <property type="nucleotide sequence ID" value="NZ_DF238840.1"/>
</dbReference>
<accession>A0A0S6UB09</accession>
<organism evidence="1">
    <name type="scientific">Moorella thermoacetica Y72</name>
    <dbReference type="NCBI Taxonomy" id="1325331"/>
    <lineage>
        <taxon>Bacteria</taxon>
        <taxon>Bacillati</taxon>
        <taxon>Bacillota</taxon>
        <taxon>Clostridia</taxon>
        <taxon>Neomoorellales</taxon>
        <taxon>Neomoorellaceae</taxon>
        <taxon>Neomoorella</taxon>
    </lineage>
</organism>
<evidence type="ECO:0000313" key="1">
    <source>
        <dbReference type="EMBL" id="GAF26178.1"/>
    </source>
</evidence>
<dbReference type="GeneID" id="45616525"/>
<sequence length="485" mass="57681">MKLFEVIPERLFQVFSGRNRYIYAEALLLLYEQYRVNRFGIQYEVMRDLMQELIESQEEAGLAFEVEEEQEQEPAASGLFNGDGEDQARLKAGVILRRLEKLKWIQVEVRENFRHYIVLPHYASRLLAVFQELCENRTVEYQRFAFVTYQLLSGEEARQRPGFAILEAQRMTQEFLEELRVLANNMKYHMEQVVAKTSIQEVLDHHFEEYKAHIIDRSYHRLKTSDHVSRYRQRILATVQEWLLDPEWMARAVEDALRNEFFATREEAAEQLRRALMDIEEIYRGLDEIFYQIDLRHNQYLRASFERARYLSQHSSGVDQYLARILEWMAAGIRRGDLPEEDCLPGMFNLMRLNQLNEQSLYTPRRRRAPHRPEPQVVVAVPEELKRQLREQNLQRVRQAITREKVSAYVLGRLGERREMGIEELAPTNMEEFLYLLYVYLYGYDGLAGYRLVPRGANRILDIGGYRFYDRRVVRVDTGRKGRAV</sequence>